<dbReference type="EMBL" id="JAAAJA010001016">
    <property type="protein sequence ID" value="KAG0248368.1"/>
    <property type="molecule type" value="Genomic_DNA"/>
</dbReference>
<evidence type="ECO:0000256" key="8">
    <source>
        <dbReference type="ARBA" id="ARBA00023328"/>
    </source>
</evidence>
<keyword evidence="7" id="KW-0131">Cell cycle</keyword>
<keyword evidence="8" id="KW-0137">Centromere</keyword>
<dbReference type="Gene3D" id="1.10.418.60">
    <property type="entry name" value="Ncd80 complex, Nuf2 subunit"/>
    <property type="match status" value="1"/>
</dbReference>
<evidence type="ECO:0000256" key="4">
    <source>
        <dbReference type="ARBA" id="ARBA00022618"/>
    </source>
</evidence>
<protein>
    <recommendedName>
        <fullName evidence="10">Kinetochore protein Nuf2 N-terminal domain-containing protein</fullName>
    </recommendedName>
</protein>
<proteinExistence type="inferred from homology"/>
<evidence type="ECO:0000256" key="1">
    <source>
        <dbReference type="ARBA" id="ARBA00004584"/>
    </source>
</evidence>
<keyword evidence="12" id="KW-1185">Reference proteome</keyword>
<comment type="subcellular location">
    <subcellularLocation>
        <location evidence="1">Chromosome</location>
        <location evidence="1">Centromere</location>
    </subcellularLocation>
</comment>
<gene>
    <name evidence="11" type="ORF">BG011_000143</name>
</gene>
<evidence type="ECO:0000256" key="9">
    <source>
        <dbReference type="SAM" id="MobiDB-lite"/>
    </source>
</evidence>
<dbReference type="InterPro" id="IPR005549">
    <property type="entry name" value="Kinetochore_Nuf2_N"/>
</dbReference>
<keyword evidence="5" id="KW-0498">Mitosis</keyword>
<evidence type="ECO:0000256" key="7">
    <source>
        <dbReference type="ARBA" id="ARBA00023306"/>
    </source>
</evidence>
<feature type="domain" description="Kinetochore protein Nuf2 N-terminal" evidence="10">
    <location>
        <begin position="43"/>
        <end position="91"/>
    </location>
</feature>
<organism evidence="11 12">
    <name type="scientific">Mortierella polycephala</name>
    <dbReference type="NCBI Taxonomy" id="41804"/>
    <lineage>
        <taxon>Eukaryota</taxon>
        <taxon>Fungi</taxon>
        <taxon>Fungi incertae sedis</taxon>
        <taxon>Mucoromycota</taxon>
        <taxon>Mortierellomycotina</taxon>
        <taxon>Mortierellomycetes</taxon>
        <taxon>Mortierellales</taxon>
        <taxon>Mortierellaceae</taxon>
        <taxon>Mortierella</taxon>
    </lineage>
</organism>
<dbReference type="GO" id="GO:0031262">
    <property type="term" value="C:Ndc80 complex"/>
    <property type="evidence" value="ECO:0007669"/>
    <property type="project" value="InterPro"/>
</dbReference>
<evidence type="ECO:0000313" key="11">
    <source>
        <dbReference type="EMBL" id="KAG0248368.1"/>
    </source>
</evidence>
<evidence type="ECO:0000256" key="3">
    <source>
        <dbReference type="ARBA" id="ARBA00022454"/>
    </source>
</evidence>
<reference evidence="11" key="1">
    <citation type="journal article" date="2020" name="Fungal Divers.">
        <title>Resolving the Mortierellaceae phylogeny through synthesis of multi-gene phylogenetics and phylogenomics.</title>
        <authorList>
            <person name="Vandepol N."/>
            <person name="Liber J."/>
            <person name="Desiro A."/>
            <person name="Na H."/>
            <person name="Kennedy M."/>
            <person name="Barry K."/>
            <person name="Grigoriev I.V."/>
            <person name="Miller A.N."/>
            <person name="O'Donnell K."/>
            <person name="Stajich J.E."/>
            <person name="Bonito G."/>
        </authorList>
    </citation>
    <scope>NUCLEOTIDE SEQUENCE</scope>
    <source>
        <strain evidence="11">KOD948</strain>
    </source>
</reference>
<dbReference type="Proteomes" id="UP000726737">
    <property type="component" value="Unassembled WGS sequence"/>
</dbReference>
<keyword evidence="6" id="KW-0175">Coiled coil</keyword>
<evidence type="ECO:0000256" key="6">
    <source>
        <dbReference type="ARBA" id="ARBA00023054"/>
    </source>
</evidence>
<dbReference type="GO" id="GO:0051301">
    <property type="term" value="P:cell division"/>
    <property type="evidence" value="ECO:0007669"/>
    <property type="project" value="UniProtKB-KW"/>
</dbReference>
<comment type="similarity">
    <text evidence="2">Belongs to the NUF2 family.</text>
</comment>
<comment type="caution">
    <text evidence="11">The sequence shown here is derived from an EMBL/GenBank/DDBJ whole genome shotgun (WGS) entry which is preliminary data.</text>
</comment>
<name>A0A9P6PMR3_9FUNG</name>
<dbReference type="Pfam" id="PF03800">
    <property type="entry name" value="Nuf2"/>
    <property type="match status" value="1"/>
</dbReference>
<keyword evidence="3" id="KW-0158">Chromosome</keyword>
<dbReference type="InterPro" id="IPR038275">
    <property type="entry name" value="Nuf2_N_sf"/>
</dbReference>
<evidence type="ECO:0000256" key="2">
    <source>
        <dbReference type="ARBA" id="ARBA00005498"/>
    </source>
</evidence>
<feature type="region of interest" description="Disordered" evidence="9">
    <location>
        <begin position="1"/>
        <end position="35"/>
    </location>
</feature>
<evidence type="ECO:0000256" key="5">
    <source>
        <dbReference type="ARBA" id="ARBA00022776"/>
    </source>
</evidence>
<sequence>MNRRSIGGRPASNIPRSTSATSNSSSGNVVRSARPTIPDSEVYRFPILKFQAIISCMSDIQVTCTEDDLARPTPQKMTVVYDAFMSVAKGNINEDCTLEDILDMNLPLQSPP</sequence>
<feature type="non-terminal residue" evidence="11">
    <location>
        <position position="112"/>
    </location>
</feature>
<dbReference type="OrthoDB" id="8194677at2759"/>
<keyword evidence="4" id="KW-0132">Cell division</keyword>
<accession>A0A9P6PMR3</accession>
<feature type="compositionally biased region" description="Low complexity" evidence="9">
    <location>
        <begin position="17"/>
        <end position="26"/>
    </location>
</feature>
<evidence type="ECO:0000259" key="10">
    <source>
        <dbReference type="Pfam" id="PF03800"/>
    </source>
</evidence>
<dbReference type="AlphaFoldDB" id="A0A9P6PMR3"/>
<evidence type="ECO:0000313" key="12">
    <source>
        <dbReference type="Proteomes" id="UP000726737"/>
    </source>
</evidence>